<evidence type="ECO:0008006" key="4">
    <source>
        <dbReference type="Google" id="ProtNLM"/>
    </source>
</evidence>
<dbReference type="OrthoDB" id="2564984at2759"/>
<feature type="region of interest" description="Disordered" evidence="1">
    <location>
        <begin position="44"/>
        <end position="91"/>
    </location>
</feature>
<sequence length="154" mass="15708">MTLTSAALTKQAEALEATAASARTPALVPPPAYAPLGNAVNAGGVGPSQERIEMGAVPSAPSVPPAAAQQQTRSAHAAEQSAPHVGGGGSGDNVKIVKVVVQDTGVRECREDEHSFTTNRGTCGIVCAIVCFPIGLIGLCIDKEEVCVRCGYRQ</sequence>
<dbReference type="Pfam" id="PF10164">
    <property type="entry name" value="BRI3"/>
    <property type="match status" value="1"/>
</dbReference>
<dbReference type="InterPro" id="IPR019317">
    <property type="entry name" value="BRI3"/>
</dbReference>
<dbReference type="AlphaFoldDB" id="A0A9P5X6N7"/>
<evidence type="ECO:0000313" key="2">
    <source>
        <dbReference type="EMBL" id="KAF9444674.1"/>
    </source>
</evidence>
<dbReference type="Proteomes" id="UP000807342">
    <property type="component" value="Unassembled WGS sequence"/>
</dbReference>
<reference evidence="2" key="1">
    <citation type="submission" date="2020-11" db="EMBL/GenBank/DDBJ databases">
        <authorList>
            <consortium name="DOE Joint Genome Institute"/>
            <person name="Ahrendt S."/>
            <person name="Riley R."/>
            <person name="Andreopoulos W."/>
            <person name="Labutti K."/>
            <person name="Pangilinan J."/>
            <person name="Ruiz-Duenas F.J."/>
            <person name="Barrasa J.M."/>
            <person name="Sanchez-Garcia M."/>
            <person name="Camarero S."/>
            <person name="Miyauchi S."/>
            <person name="Serrano A."/>
            <person name="Linde D."/>
            <person name="Babiker R."/>
            <person name="Drula E."/>
            <person name="Ayuso-Fernandez I."/>
            <person name="Pacheco R."/>
            <person name="Padilla G."/>
            <person name="Ferreira P."/>
            <person name="Barriuso J."/>
            <person name="Kellner H."/>
            <person name="Castanera R."/>
            <person name="Alfaro M."/>
            <person name="Ramirez L."/>
            <person name="Pisabarro A.G."/>
            <person name="Kuo A."/>
            <person name="Tritt A."/>
            <person name="Lipzen A."/>
            <person name="He G."/>
            <person name="Yan M."/>
            <person name="Ng V."/>
            <person name="Cullen D."/>
            <person name="Martin F."/>
            <person name="Rosso M.-N."/>
            <person name="Henrissat B."/>
            <person name="Hibbett D."/>
            <person name="Martinez A.T."/>
            <person name="Grigoriev I.V."/>
        </authorList>
    </citation>
    <scope>NUCLEOTIDE SEQUENCE</scope>
    <source>
        <strain evidence="2">MF-IS2</strain>
    </source>
</reference>
<comment type="caution">
    <text evidence="2">The sequence shown here is derived from an EMBL/GenBank/DDBJ whole genome shotgun (WGS) entry which is preliminary data.</text>
</comment>
<evidence type="ECO:0000256" key="1">
    <source>
        <dbReference type="SAM" id="MobiDB-lite"/>
    </source>
</evidence>
<protein>
    <recommendedName>
        <fullName evidence="4">Brain protein I3</fullName>
    </recommendedName>
</protein>
<evidence type="ECO:0000313" key="3">
    <source>
        <dbReference type="Proteomes" id="UP000807342"/>
    </source>
</evidence>
<name>A0A9P5X6N7_9AGAR</name>
<feature type="compositionally biased region" description="Low complexity" evidence="1">
    <location>
        <begin position="56"/>
        <end position="68"/>
    </location>
</feature>
<dbReference type="EMBL" id="MU151356">
    <property type="protein sequence ID" value="KAF9444674.1"/>
    <property type="molecule type" value="Genomic_DNA"/>
</dbReference>
<proteinExistence type="predicted"/>
<keyword evidence="3" id="KW-1185">Reference proteome</keyword>
<organism evidence="2 3">
    <name type="scientific">Macrolepiota fuliginosa MF-IS2</name>
    <dbReference type="NCBI Taxonomy" id="1400762"/>
    <lineage>
        <taxon>Eukaryota</taxon>
        <taxon>Fungi</taxon>
        <taxon>Dikarya</taxon>
        <taxon>Basidiomycota</taxon>
        <taxon>Agaricomycotina</taxon>
        <taxon>Agaricomycetes</taxon>
        <taxon>Agaricomycetidae</taxon>
        <taxon>Agaricales</taxon>
        <taxon>Agaricineae</taxon>
        <taxon>Agaricaceae</taxon>
        <taxon>Macrolepiota</taxon>
    </lineage>
</organism>
<accession>A0A9P5X6N7</accession>
<gene>
    <name evidence="2" type="ORF">P691DRAFT_325217</name>
</gene>